<dbReference type="PANTHER" id="PTHR34070:SF1">
    <property type="entry name" value="DNA ALKYLATION REPAIR PROTEIN"/>
    <property type="match status" value="1"/>
</dbReference>
<dbReference type="SUPFAM" id="SSF48371">
    <property type="entry name" value="ARM repeat"/>
    <property type="match status" value="1"/>
</dbReference>
<proteinExistence type="predicted"/>
<keyword evidence="2" id="KW-1185">Reference proteome</keyword>
<protein>
    <submittedName>
        <fullName evidence="1">DNA alkylation repair protein</fullName>
    </submittedName>
</protein>
<evidence type="ECO:0000313" key="1">
    <source>
        <dbReference type="EMBL" id="WPU64343.1"/>
    </source>
</evidence>
<dbReference type="AlphaFoldDB" id="A0AAX4HMF1"/>
<accession>A0AAX4HMF1</accession>
<name>A0AAX4HMF1_9BACT</name>
<sequence>MNAKSIIKDIKSYADPSRAKELQRYFKTGKGEYGEGDIFIGLTVPQTRSLARTHQQASLETIAELLKSPIHEIRLCALLILVQQFSKVLEEDQERIVRFYLRHKKYINNWDLVDLSAPSILGSYALRSHDYGLINKLIKSKRLWDRRIGMLSTFPFIKKGKVDIVYRFAIILMDDPEDLMHKAAGWMLRVAGKRDPERLLTFTQKNAKRMPRTMLRYAIEKFPPKKRKELLSL</sequence>
<dbReference type="RefSeq" id="WP_321392970.1">
    <property type="nucleotide sequence ID" value="NZ_CP139487.1"/>
</dbReference>
<dbReference type="InterPro" id="IPR014825">
    <property type="entry name" value="DNA_alkylation"/>
</dbReference>
<reference evidence="1 2" key="1">
    <citation type="submission" date="2023-11" db="EMBL/GenBank/DDBJ databases">
        <title>Peredibacter starrii A3.12.</title>
        <authorList>
            <person name="Mitchell R.J."/>
        </authorList>
    </citation>
    <scope>NUCLEOTIDE SEQUENCE [LARGE SCALE GENOMIC DNA]</scope>
    <source>
        <strain evidence="1 2">A3.12</strain>
    </source>
</reference>
<dbReference type="PANTHER" id="PTHR34070">
    <property type="entry name" value="ARMADILLO-TYPE FOLD"/>
    <property type="match status" value="1"/>
</dbReference>
<dbReference type="InterPro" id="IPR016024">
    <property type="entry name" value="ARM-type_fold"/>
</dbReference>
<dbReference type="Gene3D" id="1.25.10.90">
    <property type="match status" value="1"/>
</dbReference>
<dbReference type="Pfam" id="PF08713">
    <property type="entry name" value="DNA_alkylation"/>
    <property type="match status" value="1"/>
</dbReference>
<dbReference type="EMBL" id="CP139487">
    <property type="protein sequence ID" value="WPU64343.1"/>
    <property type="molecule type" value="Genomic_DNA"/>
</dbReference>
<dbReference type="Proteomes" id="UP001324634">
    <property type="component" value="Chromosome"/>
</dbReference>
<organism evidence="1 2">
    <name type="scientific">Peredibacter starrii</name>
    <dbReference type="NCBI Taxonomy" id="28202"/>
    <lineage>
        <taxon>Bacteria</taxon>
        <taxon>Pseudomonadati</taxon>
        <taxon>Bdellovibrionota</taxon>
        <taxon>Bacteriovoracia</taxon>
        <taxon>Bacteriovoracales</taxon>
        <taxon>Bacteriovoracaceae</taxon>
        <taxon>Peredibacter</taxon>
    </lineage>
</organism>
<dbReference type="CDD" id="cd06561">
    <property type="entry name" value="AlkD_like"/>
    <property type="match status" value="1"/>
</dbReference>
<evidence type="ECO:0000313" key="2">
    <source>
        <dbReference type="Proteomes" id="UP001324634"/>
    </source>
</evidence>
<gene>
    <name evidence="1" type="ORF">SOO65_16735</name>
</gene>
<dbReference type="KEGG" id="psti:SOO65_16735"/>